<accession>A0ABQ4ER64</accession>
<dbReference type="Proteomes" id="UP000621500">
    <property type="component" value="Unassembled WGS sequence"/>
</dbReference>
<organism evidence="2 3">
    <name type="scientific">Plantactinospora mayteni</name>
    <dbReference type="NCBI Taxonomy" id="566021"/>
    <lineage>
        <taxon>Bacteria</taxon>
        <taxon>Bacillati</taxon>
        <taxon>Actinomycetota</taxon>
        <taxon>Actinomycetes</taxon>
        <taxon>Micromonosporales</taxon>
        <taxon>Micromonosporaceae</taxon>
        <taxon>Plantactinospora</taxon>
    </lineage>
</organism>
<name>A0ABQ4ER64_9ACTN</name>
<evidence type="ECO:0000256" key="1">
    <source>
        <dbReference type="SAM" id="Phobius"/>
    </source>
</evidence>
<protein>
    <submittedName>
        <fullName evidence="2">Uncharacterized protein</fullName>
    </submittedName>
</protein>
<keyword evidence="1" id="KW-1133">Transmembrane helix</keyword>
<keyword evidence="3" id="KW-1185">Reference proteome</keyword>
<keyword evidence="1" id="KW-0472">Membrane</keyword>
<feature type="transmembrane region" description="Helical" evidence="1">
    <location>
        <begin position="6"/>
        <end position="29"/>
    </location>
</feature>
<evidence type="ECO:0000313" key="2">
    <source>
        <dbReference type="EMBL" id="GIG97156.1"/>
    </source>
</evidence>
<proteinExistence type="predicted"/>
<sequence>MERELQQVAVGIGIAAGLAALATLTLVVVRQVNRTWDRRQRDEP</sequence>
<gene>
    <name evidence="2" type="ORF">Pma05_37290</name>
</gene>
<dbReference type="EMBL" id="BONX01000023">
    <property type="protein sequence ID" value="GIG97156.1"/>
    <property type="molecule type" value="Genomic_DNA"/>
</dbReference>
<comment type="caution">
    <text evidence="2">The sequence shown here is derived from an EMBL/GenBank/DDBJ whole genome shotgun (WGS) entry which is preliminary data.</text>
</comment>
<reference evidence="2 3" key="1">
    <citation type="submission" date="2021-01" db="EMBL/GenBank/DDBJ databases">
        <title>Whole genome shotgun sequence of Plantactinospora mayteni NBRC 109088.</title>
        <authorList>
            <person name="Komaki H."/>
            <person name="Tamura T."/>
        </authorList>
    </citation>
    <scope>NUCLEOTIDE SEQUENCE [LARGE SCALE GENOMIC DNA]</scope>
    <source>
        <strain evidence="2 3">NBRC 109088</strain>
    </source>
</reference>
<evidence type="ECO:0000313" key="3">
    <source>
        <dbReference type="Proteomes" id="UP000621500"/>
    </source>
</evidence>
<keyword evidence="1" id="KW-0812">Transmembrane</keyword>